<keyword evidence="2" id="KW-0210">Decarboxylase</keyword>
<dbReference type="Proteomes" id="UP000283509">
    <property type="component" value="Unassembled WGS sequence"/>
</dbReference>
<dbReference type="SUPFAM" id="SSF50621">
    <property type="entry name" value="Alanine racemase C-terminal domain-like"/>
    <property type="match status" value="1"/>
</dbReference>
<evidence type="ECO:0000256" key="5">
    <source>
        <dbReference type="PIRSR" id="PIRSR600183-50"/>
    </source>
</evidence>
<dbReference type="Gene3D" id="2.40.37.10">
    <property type="entry name" value="Lyase, Ornithine Decarboxylase, Chain A, domain 1"/>
    <property type="match status" value="1"/>
</dbReference>
<evidence type="ECO:0000256" key="2">
    <source>
        <dbReference type="ARBA" id="ARBA00022793"/>
    </source>
</evidence>
<keyword evidence="3 5" id="KW-0663">Pyridoxal phosphate</keyword>
<dbReference type="EMBL" id="QCYY01001929">
    <property type="protein sequence ID" value="ROT74150.1"/>
    <property type="molecule type" value="Genomic_DNA"/>
</dbReference>
<evidence type="ECO:0000256" key="1">
    <source>
        <dbReference type="ARBA" id="ARBA00001933"/>
    </source>
</evidence>
<keyword evidence="8" id="KW-1185">Reference proteome</keyword>
<evidence type="ECO:0000256" key="3">
    <source>
        <dbReference type="ARBA" id="ARBA00022898"/>
    </source>
</evidence>
<dbReference type="OrthoDB" id="5034579at2759"/>
<name>A0A3R7PQS0_PENVA</name>
<dbReference type="FunFam" id="3.20.20.10:FF:000003">
    <property type="entry name" value="Diaminopimelate decarboxylase"/>
    <property type="match status" value="1"/>
</dbReference>
<comment type="caution">
    <text evidence="7">The sequence shown here is derived from an EMBL/GenBank/DDBJ whole genome shotgun (WGS) entry which is preliminary data.</text>
</comment>
<dbReference type="InterPro" id="IPR000183">
    <property type="entry name" value="Orn/DAP/Arg_de-COase"/>
</dbReference>
<dbReference type="PANTHER" id="PTHR43727">
    <property type="entry name" value="DIAMINOPIMELATE DECARBOXYLASE"/>
    <property type="match status" value="1"/>
</dbReference>
<reference evidence="7 8" key="2">
    <citation type="submission" date="2019-01" db="EMBL/GenBank/DDBJ databases">
        <title>The decoding of complex shrimp genome reveals the adaptation for benthos swimmer, frequently molting mechanism and breeding impact on genome.</title>
        <authorList>
            <person name="Sun Y."/>
            <person name="Gao Y."/>
            <person name="Yu Y."/>
        </authorList>
    </citation>
    <scope>NUCLEOTIDE SEQUENCE [LARGE SCALE GENOMIC DNA]</scope>
    <source>
        <tissue evidence="7">Muscle</tissue>
    </source>
</reference>
<sequence>MVPVDGPGWSYVDGVLHCDGMSLEDLRMSLRKDYGHQGSPAHVYSHSALVANVRKYTDALCPLGERGTLSYSLKANSNLRVLETLRQAGVTMATTVSGNEILMAMKAGFAASNIIYNGTGKRRWEVELAVKHGVLLNLDSEFDARLIAGVAREVGVRARCLVRLNPALNADTHPYLATALADSKFGVEFHQLEKVLQAVRAGESGNEEHVAVEGVHIHVGSAVSRTRVYADMTRAAARTLREIRERGWPRASTINLGGGLNIRLSGVPRKDGEDQERPATPENLVDAILPILPQDTTLLLEPGRSLVATAGVLMTEVLGVKTNGDRRFLVVDSAMTEVIRPALYGAHHPVTHVTVPSSQERAAMDVVGPVCESGDFLARRCMLSPNPPSGAALVVWATGAYCSSMASNYNLRPHAVEVIVRAPDLYTIVRRPENFEDLVSCYL</sequence>
<dbReference type="PRINTS" id="PR01181">
    <property type="entry name" value="DAPDCRBXLASE"/>
</dbReference>
<dbReference type="CDD" id="cd06828">
    <property type="entry name" value="PLPDE_III_DapDC"/>
    <property type="match status" value="1"/>
</dbReference>
<keyword evidence="4" id="KW-0456">Lyase</keyword>
<dbReference type="InterPro" id="IPR029066">
    <property type="entry name" value="PLP-binding_barrel"/>
</dbReference>
<dbReference type="InterPro" id="IPR022644">
    <property type="entry name" value="De-COase2_N"/>
</dbReference>
<comment type="cofactor">
    <cofactor evidence="1 5">
        <name>pyridoxal 5'-phosphate</name>
        <dbReference type="ChEBI" id="CHEBI:597326"/>
    </cofactor>
</comment>
<dbReference type="STRING" id="6689.A0A3R7PQS0"/>
<accession>A0A3R7PQS0</accession>
<feature type="domain" description="Orn/DAP/Arg decarboxylase 2 N-terminal" evidence="6">
    <location>
        <begin position="54"/>
        <end position="308"/>
    </location>
</feature>
<dbReference type="GO" id="GO:0009089">
    <property type="term" value="P:lysine biosynthetic process via diaminopimelate"/>
    <property type="evidence" value="ECO:0007669"/>
    <property type="project" value="InterPro"/>
</dbReference>
<dbReference type="Gene3D" id="3.20.20.10">
    <property type="entry name" value="Alanine racemase"/>
    <property type="match status" value="1"/>
</dbReference>
<organism evidence="7 8">
    <name type="scientific">Penaeus vannamei</name>
    <name type="common">Whiteleg shrimp</name>
    <name type="synonym">Litopenaeus vannamei</name>
    <dbReference type="NCBI Taxonomy" id="6689"/>
    <lineage>
        <taxon>Eukaryota</taxon>
        <taxon>Metazoa</taxon>
        <taxon>Ecdysozoa</taxon>
        <taxon>Arthropoda</taxon>
        <taxon>Crustacea</taxon>
        <taxon>Multicrustacea</taxon>
        <taxon>Malacostraca</taxon>
        <taxon>Eumalacostraca</taxon>
        <taxon>Eucarida</taxon>
        <taxon>Decapoda</taxon>
        <taxon>Dendrobranchiata</taxon>
        <taxon>Penaeoidea</taxon>
        <taxon>Penaeidae</taxon>
        <taxon>Penaeus</taxon>
    </lineage>
</organism>
<proteinExistence type="predicted"/>
<evidence type="ECO:0000313" key="7">
    <source>
        <dbReference type="EMBL" id="ROT74150.1"/>
    </source>
</evidence>
<evidence type="ECO:0000313" key="8">
    <source>
        <dbReference type="Proteomes" id="UP000283509"/>
    </source>
</evidence>
<dbReference type="SUPFAM" id="SSF51419">
    <property type="entry name" value="PLP-binding barrel"/>
    <property type="match status" value="1"/>
</dbReference>
<evidence type="ECO:0000259" key="6">
    <source>
        <dbReference type="Pfam" id="PF02784"/>
    </source>
</evidence>
<dbReference type="GO" id="GO:0008836">
    <property type="term" value="F:diaminopimelate decarboxylase activity"/>
    <property type="evidence" value="ECO:0007669"/>
    <property type="project" value="InterPro"/>
</dbReference>
<reference evidence="7 8" key="1">
    <citation type="submission" date="2018-04" db="EMBL/GenBank/DDBJ databases">
        <authorList>
            <person name="Zhang X."/>
            <person name="Yuan J."/>
            <person name="Li F."/>
            <person name="Xiang J."/>
        </authorList>
    </citation>
    <scope>NUCLEOTIDE SEQUENCE [LARGE SCALE GENOMIC DNA]</scope>
    <source>
        <tissue evidence="7">Muscle</tissue>
    </source>
</reference>
<protein>
    <recommendedName>
        <fullName evidence="6">Orn/DAP/Arg decarboxylase 2 N-terminal domain-containing protein</fullName>
    </recommendedName>
</protein>
<feature type="modified residue" description="N6-(pyridoxal phosphate)lysine" evidence="5">
    <location>
        <position position="74"/>
    </location>
</feature>
<dbReference type="NCBIfam" id="TIGR01048">
    <property type="entry name" value="lysA"/>
    <property type="match status" value="1"/>
</dbReference>
<dbReference type="InterPro" id="IPR002986">
    <property type="entry name" value="DAP_deCOOHase_LysA"/>
</dbReference>
<dbReference type="InterPro" id="IPR009006">
    <property type="entry name" value="Ala_racemase/Decarboxylase_C"/>
</dbReference>
<evidence type="ECO:0000256" key="4">
    <source>
        <dbReference type="ARBA" id="ARBA00023239"/>
    </source>
</evidence>
<dbReference type="PANTHER" id="PTHR43727:SF2">
    <property type="entry name" value="GROUP IV DECARBOXYLASE"/>
    <property type="match status" value="1"/>
</dbReference>
<dbReference type="AlphaFoldDB" id="A0A3R7PQS0"/>
<feature type="active site" description="Proton donor" evidence="5">
    <location>
        <position position="371"/>
    </location>
</feature>
<dbReference type="PRINTS" id="PR01179">
    <property type="entry name" value="ODADCRBXLASE"/>
</dbReference>
<dbReference type="Pfam" id="PF02784">
    <property type="entry name" value="Orn_Arg_deC_N"/>
    <property type="match status" value="1"/>
</dbReference>
<gene>
    <name evidence="7" type="ORF">C7M84_007364</name>
</gene>